<dbReference type="InterPro" id="IPR052424">
    <property type="entry name" value="Kielin_Chordin-BMP_Reg"/>
</dbReference>
<dbReference type="STRING" id="121224.E0VBJ8"/>
<organism>
    <name type="scientific">Pediculus humanus subsp. corporis</name>
    <name type="common">Body louse</name>
    <dbReference type="NCBI Taxonomy" id="121224"/>
    <lineage>
        <taxon>Eukaryota</taxon>
        <taxon>Metazoa</taxon>
        <taxon>Ecdysozoa</taxon>
        <taxon>Arthropoda</taxon>
        <taxon>Hexapoda</taxon>
        <taxon>Insecta</taxon>
        <taxon>Pterygota</taxon>
        <taxon>Neoptera</taxon>
        <taxon>Paraneoptera</taxon>
        <taxon>Psocodea</taxon>
        <taxon>Troctomorpha</taxon>
        <taxon>Phthiraptera</taxon>
        <taxon>Anoplura</taxon>
        <taxon>Pediculidae</taxon>
        <taxon>Pediculus</taxon>
    </lineage>
</organism>
<dbReference type="CTD" id="8231021"/>
<feature type="signal peptide" evidence="5">
    <location>
        <begin position="1"/>
        <end position="20"/>
    </location>
</feature>
<keyword evidence="2" id="KW-0964">Secreted</keyword>
<dbReference type="EMBL" id="AAZO01000739">
    <property type="status" value="NOT_ANNOTATED_CDS"/>
    <property type="molecule type" value="Genomic_DNA"/>
</dbReference>
<comment type="subcellular location">
    <subcellularLocation>
        <location evidence="1">Secreted</location>
    </subcellularLocation>
</comment>
<reference evidence="7" key="1">
    <citation type="submission" date="2007-04" db="EMBL/GenBank/DDBJ databases">
        <title>Annotation of Pediculus humanus corporis strain USDA.</title>
        <authorList>
            <person name="Kirkness E."/>
            <person name="Hannick L."/>
            <person name="Hass B."/>
            <person name="Bruggner R."/>
            <person name="Lawson D."/>
            <person name="Bidwell S."/>
            <person name="Joardar V."/>
            <person name="Caler E."/>
            <person name="Walenz B."/>
            <person name="Inman J."/>
            <person name="Schobel S."/>
            <person name="Galinsky K."/>
            <person name="Amedeo P."/>
            <person name="Strausberg R."/>
        </authorList>
    </citation>
    <scope>NUCLEOTIDE SEQUENCE</scope>
    <source>
        <strain evidence="7">USDA</strain>
    </source>
</reference>
<dbReference type="EnsemblMetazoa" id="PHUM063200-RA">
    <property type="protein sequence ID" value="PHUM063200-PA"/>
    <property type="gene ID" value="PHUM063200"/>
</dbReference>
<dbReference type="OMA" id="IWIESET"/>
<reference evidence="7" key="2">
    <citation type="submission" date="2007-04" db="EMBL/GenBank/DDBJ databases">
        <title>The genome of the human body louse.</title>
        <authorList>
            <consortium name="The Human Body Louse Genome Consortium"/>
            <person name="Kirkness E."/>
            <person name="Walenz B."/>
            <person name="Hass B."/>
            <person name="Bruggner R."/>
            <person name="Strausberg R."/>
        </authorList>
    </citation>
    <scope>NUCLEOTIDE SEQUENCE</scope>
    <source>
        <strain evidence="7">USDA</strain>
    </source>
</reference>
<evidence type="ECO:0000256" key="5">
    <source>
        <dbReference type="SAM" id="SignalP"/>
    </source>
</evidence>
<dbReference type="Proteomes" id="UP000009046">
    <property type="component" value="Unassembled WGS sequence"/>
</dbReference>
<dbReference type="KEGG" id="phu:Phum_PHUM063200"/>
<dbReference type="EMBL" id="DS235032">
    <property type="protein sequence ID" value="EEB10754.1"/>
    <property type="molecule type" value="Genomic_DNA"/>
</dbReference>
<evidence type="ECO:0000256" key="2">
    <source>
        <dbReference type="ARBA" id="ARBA00022525"/>
    </source>
</evidence>
<evidence type="ECO:0000256" key="4">
    <source>
        <dbReference type="SAM" id="MobiDB-lite"/>
    </source>
</evidence>
<evidence type="ECO:0000313" key="8">
    <source>
        <dbReference type="EnsemblMetazoa" id="PHUM063200-PA"/>
    </source>
</evidence>
<evidence type="ECO:0000313" key="9">
    <source>
        <dbReference type="Proteomes" id="UP000009046"/>
    </source>
</evidence>
<feature type="region of interest" description="Disordered" evidence="4">
    <location>
        <begin position="276"/>
        <end position="303"/>
    </location>
</feature>
<dbReference type="eggNOG" id="ENOG502RXHC">
    <property type="taxonomic scope" value="Eukaryota"/>
</dbReference>
<dbReference type="GeneID" id="8231021"/>
<evidence type="ECO:0000259" key="6">
    <source>
        <dbReference type="PROSITE" id="PS50184"/>
    </source>
</evidence>
<sequence>MYVWFVKFVVIFILINPSWNIPLEGEIVKTNEPCLLCNCKKGSLTCNLRVCSDGPEKLLPGCFVVHKPDDCCPQIFCDNSYNDTRGVELRTISKPENETMKENDCIENGNVFAEGSAVSSNDSCEYCYCIRGEIKCIKPHCFIPLEGCKPIHHESSCCPTHYDCNGIFYPEGEKISTGNLSKCENCYCIKGQIKCTTITCPVESKFKNCKPHNNNNNNNTDDDDKCCPISFSCDDKQTEINKDEKHNDNNLETTTTTTELEILNKENFFSTTEKINEEKSTETTTTEMESTTETTTTREETETTTIITPTPTTNFYITNPTNYKSLESFEIENDSKTTEREKILNEETIAKVLLTSEPETTIDSFSLSTNGGKQHEINKEDSSTKLTVNNEPDTDIQGEILEKNSSFVSDDYENYDYNEPKLPPSLPNLIIYPFVAADAIKEDETNLKESLIINYQKNFFIPSIKTEGGFVPKNPTFLDFTYGQNDKIDNNGSEILTVEPPTTKLISSDFTPDPFMDVKPPNLSPVENFNLYQPNRLITKPVTVTYKNAVVNYYPPFVVEPLKETRTSSELNMGGKNELESFVVSEKNGGETSTEITVDNGKNDKKLFIGNYLKLAGCNIYGRMYRSVPGMRLC</sequence>
<reference evidence="8" key="3">
    <citation type="submission" date="2021-02" db="UniProtKB">
        <authorList>
            <consortium name="EnsemblMetazoa"/>
        </authorList>
    </citation>
    <scope>IDENTIFICATION</scope>
    <source>
        <strain evidence="8">USDA</strain>
    </source>
</reference>
<feature type="chain" id="PRO_5014570040" description="VWFC domain-containing protein" evidence="5">
    <location>
        <begin position="21"/>
        <end position="634"/>
    </location>
</feature>
<protein>
    <recommendedName>
        <fullName evidence="6">VWFC domain-containing protein</fullName>
    </recommendedName>
</protein>
<keyword evidence="9" id="KW-1185">Reference proteome</keyword>
<dbReference type="HOGENOM" id="CLU_431698_0_0_1"/>
<feature type="domain" description="VWFC" evidence="6">
    <location>
        <begin position="155"/>
        <end position="234"/>
    </location>
</feature>
<dbReference type="PROSITE" id="PS50184">
    <property type="entry name" value="VWFC_2"/>
    <property type="match status" value="1"/>
</dbReference>
<dbReference type="InterPro" id="IPR001007">
    <property type="entry name" value="VWF_dom"/>
</dbReference>
<evidence type="ECO:0000256" key="3">
    <source>
        <dbReference type="ARBA" id="ARBA00022729"/>
    </source>
</evidence>
<keyword evidence="3 5" id="KW-0732">Signal</keyword>
<evidence type="ECO:0000313" key="7">
    <source>
        <dbReference type="EMBL" id="EEB10754.1"/>
    </source>
</evidence>
<dbReference type="OrthoDB" id="10072086at2759"/>
<dbReference type="AlphaFoldDB" id="E0VBJ8"/>
<dbReference type="RefSeq" id="XP_002423492.1">
    <property type="nucleotide sequence ID" value="XM_002423447.1"/>
</dbReference>
<dbReference type="EMBL" id="AAZO01000740">
    <property type="status" value="NOT_ANNOTATED_CDS"/>
    <property type="molecule type" value="Genomic_DNA"/>
</dbReference>
<gene>
    <name evidence="8" type="primary">8231021</name>
    <name evidence="7" type="ORF">Phum_PHUM063200</name>
</gene>
<dbReference type="VEuPathDB" id="VectorBase:PHUM063200"/>
<dbReference type="SUPFAM" id="SSF57603">
    <property type="entry name" value="FnI-like domain"/>
    <property type="match status" value="1"/>
</dbReference>
<proteinExistence type="predicted"/>
<name>E0VBJ8_PEDHC</name>
<dbReference type="PANTHER" id="PTHR46698">
    <property type="entry name" value="CROSSVEINLESS 2"/>
    <property type="match status" value="1"/>
</dbReference>
<dbReference type="InParanoid" id="E0VBJ8"/>
<dbReference type="GO" id="GO:0005576">
    <property type="term" value="C:extracellular region"/>
    <property type="evidence" value="ECO:0007669"/>
    <property type="project" value="UniProtKB-SubCell"/>
</dbReference>
<accession>E0VBJ8</accession>
<feature type="compositionally biased region" description="Low complexity" evidence="4">
    <location>
        <begin position="282"/>
        <end position="295"/>
    </location>
</feature>
<evidence type="ECO:0000256" key="1">
    <source>
        <dbReference type="ARBA" id="ARBA00004613"/>
    </source>
</evidence>
<dbReference type="PANTHER" id="PTHR46698:SF3">
    <property type="entry name" value="TENECTIN ISOFORM 1-RELATED"/>
    <property type="match status" value="1"/>
</dbReference>